<dbReference type="Proteomes" id="UP000076738">
    <property type="component" value="Unassembled WGS sequence"/>
</dbReference>
<gene>
    <name evidence="6" type="ORF">CALVIDRAFT_544561</name>
</gene>
<dbReference type="EMBL" id="KV417273">
    <property type="protein sequence ID" value="KZO99094.1"/>
    <property type="molecule type" value="Genomic_DNA"/>
</dbReference>
<comment type="subunit">
    <text evidence="2">Homotetramer.</text>
</comment>
<evidence type="ECO:0000256" key="1">
    <source>
        <dbReference type="ARBA" id="ARBA00009986"/>
    </source>
</evidence>
<dbReference type="Gene3D" id="3.40.309.10">
    <property type="entry name" value="Aldehyde Dehydrogenase, Chain A, domain 2"/>
    <property type="match status" value="1"/>
</dbReference>
<dbReference type="STRING" id="1330018.A0A167PT00"/>
<evidence type="ECO:0000256" key="4">
    <source>
        <dbReference type="ARBA" id="ARBA00023027"/>
    </source>
</evidence>
<dbReference type="FunFam" id="3.40.309.10:FF:000018">
    <property type="entry name" value="Alpha-aminoadipic semialdehyde dehydrogenase"/>
    <property type="match status" value="1"/>
</dbReference>
<dbReference type="Gene3D" id="3.40.605.10">
    <property type="entry name" value="Aldehyde Dehydrogenase, Chain A, domain 1"/>
    <property type="match status" value="1"/>
</dbReference>
<keyword evidence="3" id="KW-0560">Oxidoreductase</keyword>
<evidence type="ECO:0000259" key="5">
    <source>
        <dbReference type="Pfam" id="PF00171"/>
    </source>
</evidence>
<dbReference type="InterPro" id="IPR016162">
    <property type="entry name" value="Ald_DH_N"/>
</dbReference>
<dbReference type="InterPro" id="IPR016161">
    <property type="entry name" value="Ald_DH/histidinol_DH"/>
</dbReference>
<evidence type="ECO:0000313" key="7">
    <source>
        <dbReference type="Proteomes" id="UP000076738"/>
    </source>
</evidence>
<dbReference type="AlphaFoldDB" id="A0A167PT00"/>
<dbReference type="CDD" id="cd07130">
    <property type="entry name" value="ALDH_F7_AASADH"/>
    <property type="match status" value="1"/>
</dbReference>
<dbReference type="Pfam" id="PF00171">
    <property type="entry name" value="Aldedh"/>
    <property type="match status" value="1"/>
</dbReference>
<evidence type="ECO:0000313" key="6">
    <source>
        <dbReference type="EMBL" id="KZO99094.1"/>
    </source>
</evidence>
<comment type="similarity">
    <text evidence="1">Belongs to the aldehyde dehydrogenase family.</text>
</comment>
<feature type="domain" description="Aldehyde dehydrogenase" evidence="5">
    <location>
        <begin position="57"/>
        <end position="520"/>
    </location>
</feature>
<dbReference type="OrthoDB" id="310895at2759"/>
<keyword evidence="4" id="KW-0520">NAD</keyword>
<dbReference type="SUPFAM" id="SSF53720">
    <property type="entry name" value="ALDH-like"/>
    <property type="match status" value="1"/>
</dbReference>
<dbReference type="PANTHER" id="PTHR43521:SF1">
    <property type="entry name" value="ALPHA-AMINOADIPIC SEMIALDEHYDE DEHYDROGENASE"/>
    <property type="match status" value="1"/>
</dbReference>
<sequence>MAMNATAFTNAAAGTGSAKRLLSTRVGKVLSTIGLPVDGEVVKGVYMGKGTWGGSGEIIDSVCPSTGEVLAKVATATAAETTQAIKRAQEAWKTFRKVPGPKRGEIIRQVRNAISEHKSALGALVSLEMGKIVSEGEGEIQEYIDICDYAVGLSRSAAGRVLKSERPGHQILEVANPLGVVGIITAFNFPVAVCGWNFAICLAVGNATVWKPSPTTPLCAIAVTRIVADVLEKNGVDSAIASLVCGGLEVGETLVNDKRVALVSFTGSERAGQIVGTKVQQRFGKVLLELGGNNCAIVTPSANLDLALRTLLFSAAGTAGQRCTTTRRLFLHRSIESKFLPQFIKAYESLQSRVGDPLEASTLIGPLHTKAAKEAFYKALEEVKKEGGEILAGGQPYTPSSEDLKKGNYVLPAIVKPASLQSPLFQEETFAPFLSVAIYDDLDQAIEWHNGVRQGLSSTIFTTDLREMGKWISEEGSDCGIVNVNVATSGAEIGAAFGGNKSTGWGRESGGDAWKQYVRWASCTINFTDDAPLAQGVSFE</sequence>
<accession>A0A167PT00</accession>
<evidence type="ECO:0000256" key="3">
    <source>
        <dbReference type="ARBA" id="ARBA00023002"/>
    </source>
</evidence>
<evidence type="ECO:0000256" key="2">
    <source>
        <dbReference type="ARBA" id="ARBA00011881"/>
    </source>
</evidence>
<dbReference type="InterPro" id="IPR016163">
    <property type="entry name" value="Ald_DH_C"/>
</dbReference>
<dbReference type="GO" id="GO:0004029">
    <property type="term" value="F:aldehyde dehydrogenase (NAD+) activity"/>
    <property type="evidence" value="ECO:0007669"/>
    <property type="project" value="InterPro"/>
</dbReference>
<dbReference type="PANTHER" id="PTHR43521">
    <property type="entry name" value="ALPHA-AMINOADIPIC SEMIALDEHYDE DEHYDROGENASE"/>
    <property type="match status" value="1"/>
</dbReference>
<keyword evidence="7" id="KW-1185">Reference proteome</keyword>
<protein>
    <submittedName>
        <fullName evidence="6">Putative aldehyde dehydrogenase family 7 member A1</fullName>
    </submittedName>
</protein>
<dbReference type="InterPro" id="IPR044638">
    <property type="entry name" value="ALDH7A1-like"/>
</dbReference>
<organism evidence="6 7">
    <name type="scientific">Calocera viscosa (strain TUFC12733)</name>
    <dbReference type="NCBI Taxonomy" id="1330018"/>
    <lineage>
        <taxon>Eukaryota</taxon>
        <taxon>Fungi</taxon>
        <taxon>Dikarya</taxon>
        <taxon>Basidiomycota</taxon>
        <taxon>Agaricomycotina</taxon>
        <taxon>Dacrymycetes</taxon>
        <taxon>Dacrymycetales</taxon>
        <taxon>Dacrymycetaceae</taxon>
        <taxon>Calocera</taxon>
    </lineage>
</organism>
<dbReference type="InterPro" id="IPR015590">
    <property type="entry name" value="Aldehyde_DH_dom"/>
</dbReference>
<reference evidence="6 7" key="1">
    <citation type="journal article" date="2016" name="Mol. Biol. Evol.">
        <title>Comparative Genomics of Early-Diverging Mushroom-Forming Fungi Provides Insights into the Origins of Lignocellulose Decay Capabilities.</title>
        <authorList>
            <person name="Nagy L.G."/>
            <person name="Riley R."/>
            <person name="Tritt A."/>
            <person name="Adam C."/>
            <person name="Daum C."/>
            <person name="Floudas D."/>
            <person name="Sun H."/>
            <person name="Yadav J.S."/>
            <person name="Pangilinan J."/>
            <person name="Larsson K.H."/>
            <person name="Matsuura K."/>
            <person name="Barry K."/>
            <person name="Labutti K."/>
            <person name="Kuo R."/>
            <person name="Ohm R.A."/>
            <person name="Bhattacharya S.S."/>
            <person name="Shirouzu T."/>
            <person name="Yoshinaga Y."/>
            <person name="Martin F.M."/>
            <person name="Grigoriev I.V."/>
            <person name="Hibbett D.S."/>
        </authorList>
    </citation>
    <scope>NUCLEOTIDE SEQUENCE [LARGE SCALE GENOMIC DNA]</scope>
    <source>
        <strain evidence="6 7">TUFC12733</strain>
    </source>
</reference>
<name>A0A167PT00_CALVF</name>
<proteinExistence type="inferred from homology"/>